<dbReference type="HOGENOM" id="CLU_614667_0_0_1"/>
<dbReference type="OMA" id="WWTLLRV"/>
<evidence type="ECO:0000256" key="1">
    <source>
        <dbReference type="SAM" id="MobiDB-lite"/>
    </source>
</evidence>
<dbReference type="EnsemblProtists" id="PYU1_T004129">
    <property type="protein sequence ID" value="PYU1_T004129"/>
    <property type="gene ID" value="PYU1_G004119"/>
</dbReference>
<dbReference type="PANTHER" id="PTHR12811:SF0">
    <property type="entry name" value="VACUOLAR PROTEIN SORTING-ASSOCIATED PROTEIN 16 HOMOLOG"/>
    <property type="match status" value="1"/>
</dbReference>
<dbReference type="Pfam" id="PF04840">
    <property type="entry name" value="Vps16_C"/>
    <property type="match status" value="1"/>
</dbReference>
<evidence type="ECO:0000313" key="4">
    <source>
        <dbReference type="Proteomes" id="UP000019132"/>
    </source>
</evidence>
<dbReference type="AlphaFoldDB" id="K3WGN8"/>
<feature type="compositionally biased region" description="Polar residues" evidence="1">
    <location>
        <begin position="244"/>
        <end position="256"/>
    </location>
</feature>
<keyword evidence="4" id="KW-1185">Reference proteome</keyword>
<feature type="domain" description="Vps16 C-terminal" evidence="2">
    <location>
        <begin position="269"/>
        <end position="394"/>
    </location>
</feature>
<proteinExistence type="predicted"/>
<feature type="region of interest" description="Disordered" evidence="1">
    <location>
        <begin position="244"/>
        <end position="267"/>
    </location>
</feature>
<dbReference type="EMBL" id="GL376567">
    <property type="status" value="NOT_ANNOTATED_CDS"/>
    <property type="molecule type" value="Genomic_DNA"/>
</dbReference>
<dbReference type="VEuPathDB" id="FungiDB:PYU1_G004119"/>
<organism evidence="3 4">
    <name type="scientific">Globisporangium ultimum (strain ATCC 200006 / CBS 805.95 / DAOM BR144)</name>
    <name type="common">Pythium ultimum</name>
    <dbReference type="NCBI Taxonomy" id="431595"/>
    <lineage>
        <taxon>Eukaryota</taxon>
        <taxon>Sar</taxon>
        <taxon>Stramenopiles</taxon>
        <taxon>Oomycota</taxon>
        <taxon>Peronosporomycetes</taxon>
        <taxon>Pythiales</taxon>
        <taxon>Pythiaceae</taxon>
        <taxon>Globisporangium</taxon>
    </lineage>
</organism>
<protein>
    <recommendedName>
        <fullName evidence="2">Vps16 C-terminal domain-containing protein</fullName>
    </recommendedName>
</protein>
<dbReference type="Gene3D" id="1.10.150.780">
    <property type="entry name" value="Vps16, C-terminal region"/>
    <property type="match status" value="1"/>
</dbReference>
<dbReference type="GO" id="GO:0006886">
    <property type="term" value="P:intracellular protein transport"/>
    <property type="evidence" value="ECO:0007669"/>
    <property type="project" value="InterPro"/>
</dbReference>
<dbReference type="STRING" id="431595.K3WGN8"/>
<dbReference type="InParanoid" id="K3WGN8"/>
<evidence type="ECO:0000259" key="2">
    <source>
        <dbReference type="Pfam" id="PF04840"/>
    </source>
</evidence>
<dbReference type="InterPro" id="IPR006925">
    <property type="entry name" value="Vps16_C"/>
</dbReference>
<reference evidence="3" key="3">
    <citation type="submission" date="2015-02" db="UniProtKB">
        <authorList>
            <consortium name="EnsemblProtists"/>
        </authorList>
    </citation>
    <scope>IDENTIFICATION</scope>
    <source>
        <strain evidence="3">DAOM BR144</strain>
    </source>
</reference>
<dbReference type="GO" id="GO:0005765">
    <property type="term" value="C:lysosomal membrane"/>
    <property type="evidence" value="ECO:0007669"/>
    <property type="project" value="TreeGrafter"/>
</dbReference>
<evidence type="ECO:0000313" key="3">
    <source>
        <dbReference type="EnsemblProtists" id="PYU1_T004129"/>
    </source>
</evidence>
<dbReference type="Proteomes" id="UP000019132">
    <property type="component" value="Unassembled WGS sequence"/>
</dbReference>
<dbReference type="PANTHER" id="PTHR12811">
    <property type="entry name" value="VACUOLAR PROTEIN SORTING VPS16"/>
    <property type="match status" value="1"/>
</dbReference>
<dbReference type="InterPro" id="IPR016534">
    <property type="entry name" value="VPS16"/>
</dbReference>
<dbReference type="GO" id="GO:0042144">
    <property type="term" value="P:vacuole fusion, non-autophagic"/>
    <property type="evidence" value="ECO:0007669"/>
    <property type="project" value="TreeGrafter"/>
</dbReference>
<reference evidence="4" key="1">
    <citation type="journal article" date="2010" name="Genome Biol.">
        <title>Genome sequence of the necrotrophic plant pathogen Pythium ultimum reveals original pathogenicity mechanisms and effector repertoire.</title>
        <authorList>
            <person name="Levesque C.A."/>
            <person name="Brouwer H."/>
            <person name="Cano L."/>
            <person name="Hamilton J.P."/>
            <person name="Holt C."/>
            <person name="Huitema E."/>
            <person name="Raffaele S."/>
            <person name="Robideau G.P."/>
            <person name="Thines M."/>
            <person name="Win J."/>
            <person name="Zerillo M.M."/>
            <person name="Beakes G.W."/>
            <person name="Boore J.L."/>
            <person name="Busam D."/>
            <person name="Dumas B."/>
            <person name="Ferriera S."/>
            <person name="Fuerstenberg S.I."/>
            <person name="Gachon C.M."/>
            <person name="Gaulin E."/>
            <person name="Govers F."/>
            <person name="Grenville-Briggs L."/>
            <person name="Horner N."/>
            <person name="Hostetler J."/>
            <person name="Jiang R.H."/>
            <person name="Johnson J."/>
            <person name="Krajaejun T."/>
            <person name="Lin H."/>
            <person name="Meijer H.J."/>
            <person name="Moore B."/>
            <person name="Morris P."/>
            <person name="Phuntmart V."/>
            <person name="Puiu D."/>
            <person name="Shetty J."/>
            <person name="Stajich J.E."/>
            <person name="Tripathy S."/>
            <person name="Wawra S."/>
            <person name="van West P."/>
            <person name="Whitty B.R."/>
            <person name="Coutinho P.M."/>
            <person name="Henrissat B."/>
            <person name="Martin F."/>
            <person name="Thomas P.D."/>
            <person name="Tyler B.M."/>
            <person name="De Vries R.P."/>
            <person name="Kamoun S."/>
            <person name="Yandell M."/>
            <person name="Tisserat N."/>
            <person name="Buell C.R."/>
        </authorList>
    </citation>
    <scope>NUCLEOTIDE SEQUENCE</scope>
    <source>
        <strain evidence="4">DAOM:BR144</strain>
    </source>
</reference>
<dbReference type="GO" id="GO:0016197">
    <property type="term" value="P:endosomal transport"/>
    <property type="evidence" value="ECO:0007669"/>
    <property type="project" value="TreeGrafter"/>
</dbReference>
<sequence length="429" mass="47705">MGNVWSLFQDDKQLFNKSTHLSYAGASAGESNHLHDGGYSSKFAFYQAMKQAVSRMQFAKASSSKAPGGSSGDMEKNDHAHVNFMLAHWPREMDVVYDCNEDFPFTVPIHSELTMGQVTESLMSESLLAQVTSHEEAVLKGLSENKLSSSEAIHNALRELGEKVRDRDTLLRIIAKYPRASRLYMHQQLHACSEVESAFRLYLLDRDYARAGLTVGKLAYGEQASLVKKTKRLQEMSTLLQHSLDQTSPCNDSNATKPGRSDRSAVEASRAKDSFNKVMTDEMVSLLAYQTNLQYELEVENLVGSSLIETLHKLFALYPTHATALVRAVDLAEEFEVHPRQFSWALLKVLAQTEQWQTLLIVTAGARPAIGYIPIIELLLDKDHADLAQDLLALIDAPQERLEIMALIAKHHASGGGSSEREISMPVTP</sequence>
<dbReference type="GO" id="GO:0005768">
    <property type="term" value="C:endosome"/>
    <property type="evidence" value="ECO:0007669"/>
    <property type="project" value="TreeGrafter"/>
</dbReference>
<reference evidence="4" key="2">
    <citation type="submission" date="2010-04" db="EMBL/GenBank/DDBJ databases">
        <authorList>
            <person name="Buell R."/>
            <person name="Hamilton J."/>
            <person name="Hostetler J."/>
        </authorList>
    </citation>
    <scope>NUCLEOTIDE SEQUENCE [LARGE SCALE GENOMIC DNA]</scope>
    <source>
        <strain evidence="4">DAOM:BR144</strain>
    </source>
</reference>
<accession>K3WGN8</accession>
<dbReference type="eggNOG" id="ENOG502SI1Y">
    <property type="taxonomic scope" value="Eukaryota"/>
</dbReference>
<dbReference type="GO" id="GO:0030897">
    <property type="term" value="C:HOPS complex"/>
    <property type="evidence" value="ECO:0007669"/>
    <property type="project" value="TreeGrafter"/>
</dbReference>
<dbReference type="GO" id="GO:0003779">
    <property type="term" value="F:actin binding"/>
    <property type="evidence" value="ECO:0007669"/>
    <property type="project" value="TreeGrafter"/>
</dbReference>
<name>K3WGN8_GLOUD</name>
<dbReference type="InterPro" id="IPR038132">
    <property type="entry name" value="Vps16_C_sf"/>
</dbReference>